<proteinExistence type="predicted"/>
<evidence type="ECO:0000313" key="4">
    <source>
        <dbReference type="Proteomes" id="UP001153069"/>
    </source>
</evidence>
<evidence type="ECO:0000256" key="2">
    <source>
        <dbReference type="SAM" id="MobiDB-lite"/>
    </source>
</evidence>
<protein>
    <submittedName>
        <fullName evidence="3">Uncharacterized protein</fullName>
    </submittedName>
</protein>
<comment type="caution">
    <text evidence="3">The sequence shown here is derived from an EMBL/GenBank/DDBJ whole genome shotgun (WGS) entry which is preliminary data.</text>
</comment>
<dbReference type="EMBL" id="CAICTM010001922">
    <property type="protein sequence ID" value="CAB9526993.1"/>
    <property type="molecule type" value="Genomic_DNA"/>
</dbReference>
<evidence type="ECO:0000313" key="3">
    <source>
        <dbReference type="EMBL" id="CAB9526993.1"/>
    </source>
</evidence>
<accession>A0A9N8HY33</accession>
<organism evidence="3 4">
    <name type="scientific">Seminavis robusta</name>
    <dbReference type="NCBI Taxonomy" id="568900"/>
    <lineage>
        <taxon>Eukaryota</taxon>
        <taxon>Sar</taxon>
        <taxon>Stramenopiles</taxon>
        <taxon>Ochrophyta</taxon>
        <taxon>Bacillariophyta</taxon>
        <taxon>Bacillariophyceae</taxon>
        <taxon>Bacillariophycidae</taxon>
        <taxon>Naviculales</taxon>
        <taxon>Naviculaceae</taxon>
        <taxon>Seminavis</taxon>
    </lineage>
</organism>
<evidence type="ECO:0000256" key="1">
    <source>
        <dbReference type="SAM" id="Coils"/>
    </source>
</evidence>
<reference evidence="3" key="1">
    <citation type="submission" date="2020-06" db="EMBL/GenBank/DDBJ databases">
        <authorList>
            <consortium name="Plant Systems Biology data submission"/>
        </authorList>
    </citation>
    <scope>NUCLEOTIDE SEQUENCE</scope>
    <source>
        <strain evidence="3">D6</strain>
    </source>
</reference>
<gene>
    <name evidence="3" type="ORF">SEMRO_1924_G305680.1</name>
</gene>
<sequence length="264" mass="30717">MSCEVPSDIPSMFAWAYKKKASTKAATDKPAPAPIPPKPTEAEEYEYITEEEELIEDEESIEEEEVIEDEETVIEEVVHEELGEAEADTARILAPVLYDDETEEETTPDVEEQVALRLAERRRALDAKLARREERRKALEEKLSSNKAVKLGRELLESHNFLSAEQRERQEAIRKRQAESKKRMDEHKKACAKVIGHMQDRIDLQNAYAEKKAQEYAEREAFYQAEKERLKAEKAAKKIEDKQKWELYEQRRNGRATTKQVRRA</sequence>
<dbReference type="Proteomes" id="UP001153069">
    <property type="component" value="Unassembled WGS sequence"/>
</dbReference>
<keyword evidence="1" id="KW-0175">Coiled coil</keyword>
<name>A0A9N8HY33_9STRA</name>
<feature type="coiled-coil region" evidence="1">
    <location>
        <begin position="213"/>
        <end position="242"/>
    </location>
</feature>
<feature type="region of interest" description="Disordered" evidence="2">
    <location>
        <begin position="166"/>
        <end position="189"/>
    </location>
</feature>
<dbReference type="AlphaFoldDB" id="A0A9N8HY33"/>
<feature type="region of interest" description="Disordered" evidence="2">
    <location>
        <begin position="22"/>
        <end position="43"/>
    </location>
</feature>
<keyword evidence="4" id="KW-1185">Reference proteome</keyword>